<organism evidence="7 8">
    <name type="scientific">Catellatospora methionotrophica</name>
    <dbReference type="NCBI Taxonomy" id="121620"/>
    <lineage>
        <taxon>Bacteria</taxon>
        <taxon>Bacillati</taxon>
        <taxon>Actinomycetota</taxon>
        <taxon>Actinomycetes</taxon>
        <taxon>Micromonosporales</taxon>
        <taxon>Micromonosporaceae</taxon>
        <taxon>Catellatospora</taxon>
    </lineage>
</organism>
<evidence type="ECO:0000259" key="5">
    <source>
        <dbReference type="Pfam" id="PF13470"/>
    </source>
</evidence>
<dbReference type="SUPFAM" id="SSF88723">
    <property type="entry name" value="PIN domain-like"/>
    <property type="match status" value="1"/>
</dbReference>
<dbReference type="InterPro" id="IPR002716">
    <property type="entry name" value="PIN_dom"/>
</dbReference>
<dbReference type="Pfam" id="PF26343">
    <property type="entry name" value="VapC50_C"/>
    <property type="match status" value="1"/>
</dbReference>
<dbReference type="InterPro" id="IPR029060">
    <property type="entry name" value="PIN-like_dom_sf"/>
</dbReference>
<evidence type="ECO:0008006" key="9">
    <source>
        <dbReference type="Google" id="ProtNLM"/>
    </source>
</evidence>
<keyword evidence="3" id="KW-0378">Hydrolase</keyword>
<dbReference type="GO" id="GO:0016787">
    <property type="term" value="F:hydrolase activity"/>
    <property type="evidence" value="ECO:0007669"/>
    <property type="project" value="UniProtKB-KW"/>
</dbReference>
<dbReference type="AlphaFoldDB" id="A0A8J3LNU3"/>
<dbReference type="GO" id="GO:0004518">
    <property type="term" value="F:nuclease activity"/>
    <property type="evidence" value="ECO:0007669"/>
    <property type="project" value="UniProtKB-KW"/>
</dbReference>
<evidence type="ECO:0000256" key="2">
    <source>
        <dbReference type="ARBA" id="ARBA00022723"/>
    </source>
</evidence>
<gene>
    <name evidence="7" type="ORF">Cme02nite_70280</name>
</gene>
<keyword evidence="8" id="KW-1185">Reference proteome</keyword>
<keyword evidence="4" id="KW-0460">Magnesium</keyword>
<reference evidence="7" key="1">
    <citation type="submission" date="2021-01" db="EMBL/GenBank/DDBJ databases">
        <title>Whole genome shotgun sequence of Catellatospora methionotrophica NBRC 14553.</title>
        <authorList>
            <person name="Komaki H."/>
            <person name="Tamura T."/>
        </authorList>
    </citation>
    <scope>NUCLEOTIDE SEQUENCE</scope>
    <source>
        <strain evidence="7">NBRC 14553</strain>
    </source>
</reference>
<protein>
    <recommendedName>
        <fullName evidence="9">PIN domain-containing protein</fullName>
    </recommendedName>
</protein>
<evidence type="ECO:0000313" key="8">
    <source>
        <dbReference type="Proteomes" id="UP000660339"/>
    </source>
</evidence>
<sequence>MPMTVIYDANVLYPNTLRDLLIRLARAGVVRARWTDQILDEVTEALRRNRPDIDAAKIRRLRELINAAVRDCLVTDYQDLTDTIDLPDKDDRHVVAAAIAAEAHSIITWNMRDFPADRLAAHGLRAQTPDDFVCALIEDARPVVWSCIQQIADARTLRPLTAHDVLAQLERDGLIRAVARIGI</sequence>
<keyword evidence="1" id="KW-0540">Nuclease</keyword>
<proteinExistence type="predicted"/>
<dbReference type="GO" id="GO:0046872">
    <property type="term" value="F:metal ion binding"/>
    <property type="evidence" value="ECO:0007669"/>
    <property type="project" value="UniProtKB-KW"/>
</dbReference>
<dbReference type="EMBL" id="BONJ01000043">
    <property type="protein sequence ID" value="GIG18696.1"/>
    <property type="molecule type" value="Genomic_DNA"/>
</dbReference>
<comment type="caution">
    <text evidence="7">The sequence shown here is derived from an EMBL/GenBank/DDBJ whole genome shotgun (WGS) entry which is preliminary data.</text>
</comment>
<feature type="domain" description="PIN" evidence="5">
    <location>
        <begin position="5"/>
        <end position="111"/>
    </location>
</feature>
<accession>A0A8J3LNU3</accession>
<evidence type="ECO:0000256" key="3">
    <source>
        <dbReference type="ARBA" id="ARBA00022801"/>
    </source>
</evidence>
<evidence type="ECO:0000259" key="6">
    <source>
        <dbReference type="Pfam" id="PF26343"/>
    </source>
</evidence>
<feature type="domain" description="VapC50 C-terminal" evidence="6">
    <location>
        <begin position="129"/>
        <end position="181"/>
    </location>
</feature>
<dbReference type="Proteomes" id="UP000660339">
    <property type="component" value="Unassembled WGS sequence"/>
</dbReference>
<keyword evidence="2" id="KW-0479">Metal-binding</keyword>
<name>A0A8J3LNU3_9ACTN</name>
<evidence type="ECO:0000313" key="7">
    <source>
        <dbReference type="EMBL" id="GIG18696.1"/>
    </source>
</evidence>
<dbReference type="Pfam" id="PF13470">
    <property type="entry name" value="PIN_3"/>
    <property type="match status" value="1"/>
</dbReference>
<dbReference type="InterPro" id="IPR058652">
    <property type="entry name" value="VapC50_C"/>
</dbReference>
<evidence type="ECO:0000256" key="1">
    <source>
        <dbReference type="ARBA" id="ARBA00022722"/>
    </source>
</evidence>
<evidence type="ECO:0000256" key="4">
    <source>
        <dbReference type="ARBA" id="ARBA00022842"/>
    </source>
</evidence>